<protein>
    <submittedName>
        <fullName evidence="3">Uncharacterized protein</fullName>
    </submittedName>
</protein>
<feature type="chain" id="PRO_5028902562" evidence="2">
    <location>
        <begin position="22"/>
        <end position="167"/>
    </location>
</feature>
<evidence type="ECO:0000313" key="3">
    <source>
        <dbReference type="EMBL" id="GFJ83631.1"/>
    </source>
</evidence>
<evidence type="ECO:0000256" key="1">
    <source>
        <dbReference type="SAM" id="MobiDB-lite"/>
    </source>
</evidence>
<evidence type="ECO:0000313" key="4">
    <source>
        <dbReference type="Proteomes" id="UP000482800"/>
    </source>
</evidence>
<dbReference type="Pfam" id="PF05908">
    <property type="entry name" value="Gamma_PGA_hydro"/>
    <property type="match status" value="1"/>
</dbReference>
<comment type="caution">
    <text evidence="3">The sequence shown here is derived from an EMBL/GenBank/DDBJ whole genome shotgun (WGS) entry which is preliminary data.</text>
</comment>
<dbReference type="Gene3D" id="3.40.630.100">
    <property type="entry name" value="Poly-gamma-glutamate hydrolase, zinc-binding motif"/>
    <property type="match status" value="1"/>
</dbReference>
<feature type="region of interest" description="Disordered" evidence="1">
    <location>
        <begin position="99"/>
        <end position="133"/>
    </location>
</feature>
<reference evidence="3 4" key="2">
    <citation type="submission" date="2020-03" db="EMBL/GenBank/DDBJ databases">
        <authorList>
            <person name="Ichikawa N."/>
            <person name="Kimura A."/>
            <person name="Kitahashi Y."/>
            <person name="Uohara A."/>
        </authorList>
    </citation>
    <scope>NUCLEOTIDE SEQUENCE [LARGE SCALE GENOMIC DNA]</scope>
    <source>
        <strain evidence="3 4">NBRC 108639</strain>
    </source>
</reference>
<dbReference type="AlphaFoldDB" id="A0A6V8KMJ2"/>
<name>A0A6V8KMJ2_9ACTN</name>
<evidence type="ECO:0000256" key="2">
    <source>
        <dbReference type="SAM" id="SignalP"/>
    </source>
</evidence>
<sequence length="167" mass="17447">MAPCVLAGLLVLLSGSSGAQAERASTRYTAATGSVAEYPSMTALRKVEQEGTAYELTWTITGSPLIVVAPHGGAIEPRTSEIAAAIAGAEHTQCQFKGKLPAGQNHPRLHVTSEKPPRTGRRQRAGRTSSTRYAACTHDRSAVLDRNEPAGVLCPTVPPCCVGCPAL</sequence>
<feature type="signal peptide" evidence="2">
    <location>
        <begin position="1"/>
        <end position="21"/>
    </location>
</feature>
<gene>
    <name evidence="3" type="ORF">Phou_078110</name>
</gene>
<organism evidence="3 4">
    <name type="scientific">Phytohabitans houttuyneae</name>
    <dbReference type="NCBI Taxonomy" id="1076126"/>
    <lineage>
        <taxon>Bacteria</taxon>
        <taxon>Bacillati</taxon>
        <taxon>Actinomycetota</taxon>
        <taxon>Actinomycetes</taxon>
        <taxon>Micromonosporales</taxon>
        <taxon>Micromonosporaceae</taxon>
    </lineage>
</organism>
<proteinExistence type="predicted"/>
<dbReference type="InterPro" id="IPR008585">
    <property type="entry name" value="Gamma_PGA_hydro"/>
</dbReference>
<dbReference type="Proteomes" id="UP000482800">
    <property type="component" value="Unassembled WGS sequence"/>
</dbReference>
<keyword evidence="4" id="KW-1185">Reference proteome</keyword>
<dbReference type="InterPro" id="IPR038128">
    <property type="entry name" value="Gamma_PGA_hydro_sf"/>
</dbReference>
<keyword evidence="2" id="KW-0732">Signal</keyword>
<accession>A0A6V8KMJ2</accession>
<reference evidence="3 4" key="1">
    <citation type="submission" date="2020-03" db="EMBL/GenBank/DDBJ databases">
        <title>Whole genome shotgun sequence of Phytohabitans houttuyneae NBRC 108639.</title>
        <authorList>
            <person name="Komaki H."/>
            <person name="Tamura T."/>
        </authorList>
    </citation>
    <scope>NUCLEOTIDE SEQUENCE [LARGE SCALE GENOMIC DNA]</scope>
    <source>
        <strain evidence="3 4">NBRC 108639</strain>
    </source>
</reference>
<dbReference type="EMBL" id="BLPF01000003">
    <property type="protein sequence ID" value="GFJ83631.1"/>
    <property type="molecule type" value="Genomic_DNA"/>
</dbReference>